<dbReference type="EMBL" id="BDDD01004679">
    <property type="protein sequence ID" value="GAV88108.1"/>
    <property type="molecule type" value="Genomic_DNA"/>
</dbReference>
<gene>
    <name evidence="1" type="ORF">CFOL_v3_31531</name>
</gene>
<protein>
    <submittedName>
        <fullName evidence="1">Uncharacterized protein</fullName>
    </submittedName>
</protein>
<feature type="non-terminal residue" evidence="1">
    <location>
        <position position="1"/>
    </location>
</feature>
<dbReference type="PANTHER" id="PTHR37611">
    <property type="entry name" value="VIRUS-SPECIFIC-SIGNALING-PATHWAY REGULATED PROTEIN-RELATED"/>
    <property type="match status" value="1"/>
</dbReference>
<keyword evidence="2" id="KW-1185">Reference proteome</keyword>
<comment type="caution">
    <text evidence="1">The sequence shown here is derived from an EMBL/GenBank/DDBJ whole genome shotgun (WGS) entry which is preliminary data.</text>
</comment>
<evidence type="ECO:0000313" key="2">
    <source>
        <dbReference type="Proteomes" id="UP000187406"/>
    </source>
</evidence>
<accession>A0A1Q3D763</accession>
<proteinExistence type="predicted"/>
<sequence length="162" mass="18730">FIYYPINMASLVPENLPCLYDEDELKAFETLGVINGALLMSLLEESQGQEEQNDERLNSVMQSLEAEINPNIAREIDEDSQSSYVGRVDDYDRSVLSEVGFGWVDTEMPSSPRDDMNWYPDPCEDEMHGIIEFEGVRDYSQFYYGVPLEEHSYSSLWHDTYI</sequence>
<dbReference type="InParanoid" id="A0A1Q3D763"/>
<dbReference type="OrthoDB" id="691231at2759"/>
<dbReference type="PANTHER" id="PTHR37611:SF4">
    <property type="entry name" value="OS06G0538400 PROTEIN"/>
    <property type="match status" value="1"/>
</dbReference>
<reference evidence="2" key="1">
    <citation type="submission" date="2016-04" db="EMBL/GenBank/DDBJ databases">
        <title>Cephalotus genome sequencing.</title>
        <authorList>
            <person name="Fukushima K."/>
            <person name="Hasebe M."/>
            <person name="Fang X."/>
        </authorList>
    </citation>
    <scope>NUCLEOTIDE SEQUENCE [LARGE SCALE GENOMIC DNA]</scope>
    <source>
        <strain evidence="2">cv. St1</strain>
    </source>
</reference>
<dbReference type="Proteomes" id="UP000187406">
    <property type="component" value="Unassembled WGS sequence"/>
</dbReference>
<dbReference type="FunCoup" id="A0A1Q3D763">
    <property type="interactions" value="1"/>
</dbReference>
<dbReference type="STRING" id="3775.A0A1Q3D763"/>
<organism evidence="1 2">
    <name type="scientific">Cephalotus follicularis</name>
    <name type="common">Albany pitcher plant</name>
    <dbReference type="NCBI Taxonomy" id="3775"/>
    <lineage>
        <taxon>Eukaryota</taxon>
        <taxon>Viridiplantae</taxon>
        <taxon>Streptophyta</taxon>
        <taxon>Embryophyta</taxon>
        <taxon>Tracheophyta</taxon>
        <taxon>Spermatophyta</taxon>
        <taxon>Magnoliopsida</taxon>
        <taxon>eudicotyledons</taxon>
        <taxon>Gunneridae</taxon>
        <taxon>Pentapetalae</taxon>
        <taxon>rosids</taxon>
        <taxon>fabids</taxon>
        <taxon>Oxalidales</taxon>
        <taxon>Cephalotaceae</taxon>
        <taxon>Cephalotus</taxon>
    </lineage>
</organism>
<dbReference type="AlphaFoldDB" id="A0A1Q3D763"/>
<name>A0A1Q3D763_CEPFO</name>
<evidence type="ECO:0000313" key="1">
    <source>
        <dbReference type="EMBL" id="GAV88108.1"/>
    </source>
</evidence>